<comment type="caution">
    <text evidence="1">The sequence shown here is derived from an EMBL/GenBank/DDBJ whole genome shotgun (WGS) entry which is preliminary data.</text>
</comment>
<proteinExistence type="predicted"/>
<evidence type="ECO:0000313" key="2">
    <source>
        <dbReference type="Proteomes" id="UP000285290"/>
    </source>
</evidence>
<gene>
    <name evidence="1" type="ORF">DW753_10830</name>
</gene>
<sequence length="129" mass="15101">MCSSSQKSHRDCYESLGLFIKQRAGNYSEAIRESWLAEIKNELPRQRCAVWVQYAYQLEEMDFIGTISDRSLYLNRSNYDKLPALWQKDLDMYLADCSNHYTARTLKLTRIYCSEGLLFLDDMGGAYHC</sequence>
<accession>A0A414IS42</accession>
<protein>
    <submittedName>
        <fullName evidence="1">Uncharacterized protein</fullName>
    </submittedName>
</protein>
<dbReference type="EMBL" id="QSKC01000014">
    <property type="protein sequence ID" value="RHE31275.1"/>
    <property type="molecule type" value="Genomic_DNA"/>
</dbReference>
<evidence type="ECO:0000313" key="1">
    <source>
        <dbReference type="EMBL" id="RHE31275.1"/>
    </source>
</evidence>
<dbReference type="Proteomes" id="UP000285290">
    <property type="component" value="Unassembled WGS sequence"/>
</dbReference>
<name>A0A414IS42_9FIRM</name>
<dbReference type="AlphaFoldDB" id="A0A414IS42"/>
<reference evidence="1 2" key="1">
    <citation type="submission" date="2018-08" db="EMBL/GenBank/DDBJ databases">
        <title>A genome reference for cultivated species of the human gut microbiota.</title>
        <authorList>
            <person name="Zou Y."/>
            <person name="Xue W."/>
            <person name="Luo G."/>
        </authorList>
    </citation>
    <scope>NUCLEOTIDE SEQUENCE [LARGE SCALE GENOMIC DNA]</scope>
    <source>
        <strain evidence="1 2">AM29-10</strain>
    </source>
</reference>
<organism evidence="1 2">
    <name type="scientific">Agathobacter rectalis</name>
    <dbReference type="NCBI Taxonomy" id="39491"/>
    <lineage>
        <taxon>Bacteria</taxon>
        <taxon>Bacillati</taxon>
        <taxon>Bacillota</taxon>
        <taxon>Clostridia</taxon>
        <taxon>Lachnospirales</taxon>
        <taxon>Lachnospiraceae</taxon>
        <taxon>Agathobacter</taxon>
    </lineage>
</organism>